<gene>
    <name evidence="3" type="ORF">IAA61_10360</name>
</gene>
<name>A0A9D1SFW8_9FIRM</name>
<dbReference type="PANTHER" id="PTHR43418">
    <property type="entry name" value="MULTIFUNCTIONAL TRYPTOPHAN BIOSYNTHESIS PROTEIN-RELATED"/>
    <property type="match status" value="1"/>
</dbReference>
<reference evidence="3" key="1">
    <citation type="submission" date="2020-10" db="EMBL/GenBank/DDBJ databases">
        <authorList>
            <person name="Gilroy R."/>
        </authorList>
    </citation>
    <scope>NUCLEOTIDE SEQUENCE</scope>
    <source>
        <strain evidence="3">USAMLcec3-3695</strain>
    </source>
</reference>
<evidence type="ECO:0000259" key="2">
    <source>
        <dbReference type="Pfam" id="PF00117"/>
    </source>
</evidence>
<dbReference type="PRINTS" id="PR00096">
    <property type="entry name" value="GATASE"/>
</dbReference>
<dbReference type="PRINTS" id="PR00097">
    <property type="entry name" value="ANTSNTHASEII"/>
</dbReference>
<dbReference type="FunFam" id="3.40.50.880:FF:000003">
    <property type="entry name" value="Anthranilate synthase component II"/>
    <property type="match status" value="1"/>
</dbReference>
<dbReference type="Pfam" id="PF00117">
    <property type="entry name" value="GATase"/>
    <property type="match status" value="1"/>
</dbReference>
<dbReference type="EMBL" id="DVNB01000105">
    <property type="protein sequence ID" value="HIU58192.1"/>
    <property type="molecule type" value="Genomic_DNA"/>
</dbReference>
<dbReference type="GO" id="GO:0004049">
    <property type="term" value="F:anthranilate synthase activity"/>
    <property type="evidence" value="ECO:0007669"/>
    <property type="project" value="TreeGrafter"/>
</dbReference>
<evidence type="ECO:0000313" key="3">
    <source>
        <dbReference type="EMBL" id="HIU58192.1"/>
    </source>
</evidence>
<dbReference type="SUPFAM" id="SSF52317">
    <property type="entry name" value="Class I glutamine amidotransferase-like"/>
    <property type="match status" value="1"/>
</dbReference>
<sequence>MIVMIDNYDSFTYNLCQYIGSVDSDVRVYRNDVVTADEVMALSPSHIVLSPGPGYPSSAGICGELVKRAGNIPLLGVCLGHQAIGEAFGAKIVRAPRIMHGKSDVIDIDESCPIFSGLGGTAKAGRYHSLVIDPLTLPDELKVTAKSGDGCIMGVMHKSRPVYGIQFHPESVLTPRGMDMIRNFLNIRG</sequence>
<reference evidence="3" key="2">
    <citation type="journal article" date="2021" name="PeerJ">
        <title>Extensive microbial diversity within the chicken gut microbiome revealed by metagenomics and culture.</title>
        <authorList>
            <person name="Gilroy R."/>
            <person name="Ravi A."/>
            <person name="Getino M."/>
            <person name="Pursley I."/>
            <person name="Horton D.L."/>
            <person name="Alikhan N.F."/>
            <person name="Baker D."/>
            <person name="Gharbi K."/>
            <person name="Hall N."/>
            <person name="Watson M."/>
            <person name="Adriaenssens E.M."/>
            <person name="Foster-Nyarko E."/>
            <person name="Jarju S."/>
            <person name="Secka A."/>
            <person name="Antonio M."/>
            <person name="Oren A."/>
            <person name="Chaudhuri R.R."/>
            <person name="La Ragione R."/>
            <person name="Hildebrand F."/>
            <person name="Pallen M.J."/>
        </authorList>
    </citation>
    <scope>NUCLEOTIDE SEQUENCE</scope>
    <source>
        <strain evidence="3">USAMLcec3-3695</strain>
    </source>
</reference>
<dbReference type="Gene3D" id="3.40.50.880">
    <property type="match status" value="1"/>
</dbReference>
<dbReference type="AlphaFoldDB" id="A0A9D1SFW8"/>
<dbReference type="InterPro" id="IPR006221">
    <property type="entry name" value="TrpG/PapA_dom"/>
</dbReference>
<dbReference type="PROSITE" id="PS51273">
    <property type="entry name" value="GATASE_TYPE_1"/>
    <property type="match status" value="1"/>
</dbReference>
<organism evidence="3 4">
    <name type="scientific">Candidatus Ornithomonoglobus merdipullorum</name>
    <dbReference type="NCBI Taxonomy" id="2840895"/>
    <lineage>
        <taxon>Bacteria</taxon>
        <taxon>Bacillati</taxon>
        <taxon>Bacillota</taxon>
        <taxon>Clostridia</taxon>
        <taxon>Candidatus Ornithomonoglobus</taxon>
    </lineage>
</organism>
<protein>
    <submittedName>
        <fullName evidence="3">Aminodeoxychorismate/anthranilate synthase component II</fullName>
    </submittedName>
</protein>
<dbReference type="PANTHER" id="PTHR43418:SF4">
    <property type="entry name" value="MULTIFUNCTIONAL TRYPTOPHAN BIOSYNTHESIS PROTEIN"/>
    <property type="match status" value="1"/>
</dbReference>
<feature type="domain" description="Glutamine amidotransferase" evidence="2">
    <location>
        <begin position="3"/>
        <end position="185"/>
    </location>
</feature>
<evidence type="ECO:0000256" key="1">
    <source>
        <dbReference type="ARBA" id="ARBA00022962"/>
    </source>
</evidence>
<dbReference type="GO" id="GO:0005829">
    <property type="term" value="C:cytosol"/>
    <property type="evidence" value="ECO:0007669"/>
    <property type="project" value="TreeGrafter"/>
</dbReference>
<dbReference type="InterPro" id="IPR017926">
    <property type="entry name" value="GATASE"/>
</dbReference>
<keyword evidence="1" id="KW-0315">Glutamine amidotransferase</keyword>
<evidence type="ECO:0000313" key="4">
    <source>
        <dbReference type="Proteomes" id="UP000824109"/>
    </source>
</evidence>
<accession>A0A9D1SFW8</accession>
<dbReference type="InterPro" id="IPR029062">
    <property type="entry name" value="Class_I_gatase-like"/>
</dbReference>
<dbReference type="PRINTS" id="PR00099">
    <property type="entry name" value="CPSGATASE"/>
</dbReference>
<dbReference type="CDD" id="cd01743">
    <property type="entry name" value="GATase1_Anthranilate_Synthase"/>
    <property type="match status" value="1"/>
</dbReference>
<dbReference type="InterPro" id="IPR050472">
    <property type="entry name" value="Anth_synth/Amidotransfase"/>
</dbReference>
<dbReference type="NCBIfam" id="TIGR00566">
    <property type="entry name" value="trpG_papA"/>
    <property type="match status" value="1"/>
</dbReference>
<proteinExistence type="predicted"/>
<dbReference type="Proteomes" id="UP000824109">
    <property type="component" value="Unassembled WGS sequence"/>
</dbReference>
<comment type="caution">
    <text evidence="3">The sequence shown here is derived from an EMBL/GenBank/DDBJ whole genome shotgun (WGS) entry which is preliminary data.</text>
</comment>
<dbReference type="GO" id="GO:0000162">
    <property type="term" value="P:L-tryptophan biosynthetic process"/>
    <property type="evidence" value="ECO:0007669"/>
    <property type="project" value="TreeGrafter"/>
</dbReference>